<reference evidence="1" key="1">
    <citation type="submission" date="2014-11" db="EMBL/GenBank/DDBJ databases">
        <authorList>
            <person name="Amaro Gonzalez C."/>
        </authorList>
    </citation>
    <scope>NUCLEOTIDE SEQUENCE</scope>
</reference>
<reference evidence="1" key="2">
    <citation type="journal article" date="2015" name="Fish Shellfish Immunol.">
        <title>Early steps in the European eel (Anguilla anguilla)-Vibrio vulnificus interaction in the gills: Role of the RtxA13 toxin.</title>
        <authorList>
            <person name="Callol A."/>
            <person name="Pajuelo D."/>
            <person name="Ebbesson L."/>
            <person name="Teles M."/>
            <person name="MacKenzie S."/>
            <person name="Amaro C."/>
        </authorList>
    </citation>
    <scope>NUCLEOTIDE SEQUENCE</scope>
</reference>
<sequence length="25" mass="2720">MPACYVTSTDCTVGTVEALWSLPKF</sequence>
<protein>
    <submittedName>
        <fullName evidence="1">Uncharacterized protein</fullName>
    </submittedName>
</protein>
<proteinExistence type="predicted"/>
<dbReference type="EMBL" id="GBXM01043322">
    <property type="protein sequence ID" value="JAH65255.1"/>
    <property type="molecule type" value="Transcribed_RNA"/>
</dbReference>
<name>A0A0E9UJ17_ANGAN</name>
<dbReference type="AlphaFoldDB" id="A0A0E9UJ17"/>
<evidence type="ECO:0000313" key="1">
    <source>
        <dbReference type="EMBL" id="JAH65255.1"/>
    </source>
</evidence>
<accession>A0A0E9UJ17</accession>
<organism evidence="1">
    <name type="scientific">Anguilla anguilla</name>
    <name type="common">European freshwater eel</name>
    <name type="synonym">Muraena anguilla</name>
    <dbReference type="NCBI Taxonomy" id="7936"/>
    <lineage>
        <taxon>Eukaryota</taxon>
        <taxon>Metazoa</taxon>
        <taxon>Chordata</taxon>
        <taxon>Craniata</taxon>
        <taxon>Vertebrata</taxon>
        <taxon>Euteleostomi</taxon>
        <taxon>Actinopterygii</taxon>
        <taxon>Neopterygii</taxon>
        <taxon>Teleostei</taxon>
        <taxon>Anguilliformes</taxon>
        <taxon>Anguillidae</taxon>
        <taxon>Anguilla</taxon>
    </lineage>
</organism>